<feature type="domain" description="DUF4780" evidence="2">
    <location>
        <begin position="287"/>
        <end position="464"/>
    </location>
</feature>
<feature type="compositionally biased region" description="Polar residues" evidence="1">
    <location>
        <begin position="58"/>
        <end position="67"/>
    </location>
</feature>
<protein>
    <recommendedName>
        <fullName evidence="2">DUF4780 domain-containing protein</fullName>
    </recommendedName>
</protein>
<sequence length="537" mass="58520">MSAQANNKLPQEGTTHSGESLTESNSVCPAYSGGDNLCPEPGPTLDLSGLAEAIPTIGATNTTTVSEWTVVAHRRRPNPNQRGQRGHPLRSRPTRRASREAQQSETRANYRRPRGHPERSRPTGRARREADQPTPSTPNDGLPSQPERSRPSGRAGREAKQPVSRTPEVTSAAAAVTQREPEPVPSTSTGVTSVVAARHGTDSPPPSAEPPNKPKWRRKPRGRRGRRFVEATPTAPVEEQSGAGGGPDERTSSKRARLDDTRSPRGEAKRPKTDTRQRQTVSYADASQSHLRVAVITVPPRDLSQEQADQLRETIDDSILQAVLFPPSPSAQAPSFRGRPFLMDGVLAMWCEDENALAWLERETSRMTSPIPGTTLAVIRQSELKKRLKAGLLIHTRITDSKTLHKVLCAQNPWYKVDSWQCYDMSVADQPGTVDSREKVVHLILGIPEDQRQAILDRDRRVAHMTGSGYIRFFTPEDGNTAEPNPTVVSETAATPGPSTSAPQPGPSRMGASSPLTCEEEEISDEDGVLRSPDASS</sequence>
<feature type="compositionally biased region" description="Polar residues" evidence="1">
    <location>
        <begin position="1"/>
        <end position="27"/>
    </location>
</feature>
<comment type="caution">
    <text evidence="3">The sequence shown here is derived from an EMBL/GenBank/DDBJ whole genome shotgun (WGS) entry which is preliminary data.</text>
</comment>
<feature type="compositionally biased region" description="Basic and acidic residues" evidence="1">
    <location>
        <begin position="247"/>
        <end position="277"/>
    </location>
</feature>
<proteinExistence type="predicted"/>
<feature type="compositionally biased region" description="Basic residues" evidence="1">
    <location>
        <begin position="84"/>
        <end position="96"/>
    </location>
</feature>
<feature type="compositionally biased region" description="Basic residues" evidence="1">
    <location>
        <begin position="214"/>
        <end position="226"/>
    </location>
</feature>
<feature type="compositionally biased region" description="Low complexity" evidence="1">
    <location>
        <begin position="185"/>
        <end position="195"/>
    </location>
</feature>
<dbReference type="Proteomes" id="UP001549921">
    <property type="component" value="Unassembled WGS sequence"/>
</dbReference>
<feature type="compositionally biased region" description="Basic and acidic residues" evidence="1">
    <location>
        <begin position="115"/>
        <end position="131"/>
    </location>
</feature>
<dbReference type="AlphaFoldDB" id="A0ABD0SKI2"/>
<accession>A0ABD0SKI2</accession>
<feature type="compositionally biased region" description="Acidic residues" evidence="1">
    <location>
        <begin position="518"/>
        <end position="527"/>
    </location>
</feature>
<feature type="region of interest" description="Disordered" evidence="1">
    <location>
        <begin position="56"/>
        <end position="286"/>
    </location>
</feature>
<feature type="compositionally biased region" description="Polar residues" evidence="1">
    <location>
        <begin position="482"/>
        <end position="503"/>
    </location>
</feature>
<name>A0ABD0SKI2_LOXSC</name>
<evidence type="ECO:0000256" key="1">
    <source>
        <dbReference type="SAM" id="MobiDB-lite"/>
    </source>
</evidence>
<feature type="compositionally biased region" description="Pro residues" evidence="1">
    <location>
        <begin position="203"/>
        <end position="213"/>
    </location>
</feature>
<feature type="region of interest" description="Disordered" evidence="1">
    <location>
        <begin position="1"/>
        <end position="44"/>
    </location>
</feature>
<dbReference type="InterPro" id="IPR031961">
    <property type="entry name" value="DUF4780"/>
</dbReference>
<feature type="region of interest" description="Disordered" evidence="1">
    <location>
        <begin position="473"/>
        <end position="537"/>
    </location>
</feature>
<evidence type="ECO:0000313" key="4">
    <source>
        <dbReference type="Proteomes" id="UP001549921"/>
    </source>
</evidence>
<dbReference type="EMBL" id="JBEDNZ010000019">
    <property type="protein sequence ID" value="KAL0820257.1"/>
    <property type="molecule type" value="Genomic_DNA"/>
</dbReference>
<feature type="compositionally biased region" description="Basic and acidic residues" evidence="1">
    <location>
        <begin position="147"/>
        <end position="160"/>
    </location>
</feature>
<reference evidence="3 4" key="1">
    <citation type="submission" date="2024-06" db="EMBL/GenBank/DDBJ databases">
        <title>A chromosome-level genome assembly of beet webworm, Loxostege sticticalis.</title>
        <authorList>
            <person name="Zhang Y."/>
        </authorList>
    </citation>
    <scope>NUCLEOTIDE SEQUENCE [LARGE SCALE GENOMIC DNA]</scope>
    <source>
        <strain evidence="3">AQ028</strain>
        <tissue evidence="3">Male pupae</tissue>
    </source>
</reference>
<evidence type="ECO:0000313" key="3">
    <source>
        <dbReference type="EMBL" id="KAL0820257.1"/>
    </source>
</evidence>
<gene>
    <name evidence="3" type="ORF">ABMA28_006176</name>
</gene>
<evidence type="ECO:0000259" key="2">
    <source>
        <dbReference type="Pfam" id="PF16012"/>
    </source>
</evidence>
<dbReference type="Pfam" id="PF16012">
    <property type="entry name" value="DUF4780"/>
    <property type="match status" value="1"/>
</dbReference>
<organism evidence="3 4">
    <name type="scientific">Loxostege sticticalis</name>
    <name type="common">Beet webworm moth</name>
    <dbReference type="NCBI Taxonomy" id="481309"/>
    <lineage>
        <taxon>Eukaryota</taxon>
        <taxon>Metazoa</taxon>
        <taxon>Ecdysozoa</taxon>
        <taxon>Arthropoda</taxon>
        <taxon>Hexapoda</taxon>
        <taxon>Insecta</taxon>
        <taxon>Pterygota</taxon>
        <taxon>Neoptera</taxon>
        <taxon>Endopterygota</taxon>
        <taxon>Lepidoptera</taxon>
        <taxon>Glossata</taxon>
        <taxon>Ditrysia</taxon>
        <taxon>Pyraloidea</taxon>
        <taxon>Crambidae</taxon>
        <taxon>Pyraustinae</taxon>
        <taxon>Loxostege</taxon>
    </lineage>
</organism>